<dbReference type="Pfam" id="PF01926">
    <property type="entry name" value="MMR_HSR1"/>
    <property type="match status" value="1"/>
</dbReference>
<feature type="region of interest" description="Disordered" evidence="1">
    <location>
        <begin position="1"/>
        <end position="22"/>
    </location>
</feature>
<organism evidence="3 4">
    <name type="scientific">Marasmius crinis-equi</name>
    <dbReference type="NCBI Taxonomy" id="585013"/>
    <lineage>
        <taxon>Eukaryota</taxon>
        <taxon>Fungi</taxon>
        <taxon>Dikarya</taxon>
        <taxon>Basidiomycota</taxon>
        <taxon>Agaricomycotina</taxon>
        <taxon>Agaricomycetes</taxon>
        <taxon>Agaricomycetidae</taxon>
        <taxon>Agaricales</taxon>
        <taxon>Marasmiineae</taxon>
        <taxon>Marasmiaceae</taxon>
        <taxon>Marasmius</taxon>
    </lineage>
</organism>
<feature type="domain" description="G" evidence="2">
    <location>
        <begin position="120"/>
        <end position="232"/>
    </location>
</feature>
<feature type="compositionally biased region" description="Low complexity" evidence="1">
    <location>
        <begin position="314"/>
        <end position="347"/>
    </location>
</feature>
<dbReference type="PANTHER" id="PTHR32046:SF11">
    <property type="entry name" value="IMMUNE-ASSOCIATED NUCLEOTIDE-BINDING PROTEIN 10-LIKE"/>
    <property type="match status" value="1"/>
</dbReference>
<dbReference type="EMBL" id="JBAHYK010000743">
    <property type="protein sequence ID" value="KAL0571597.1"/>
    <property type="molecule type" value="Genomic_DNA"/>
</dbReference>
<protein>
    <recommendedName>
        <fullName evidence="2">G domain-containing protein</fullName>
    </recommendedName>
</protein>
<evidence type="ECO:0000256" key="1">
    <source>
        <dbReference type="SAM" id="MobiDB-lite"/>
    </source>
</evidence>
<reference evidence="3 4" key="1">
    <citation type="submission" date="2024-02" db="EMBL/GenBank/DDBJ databases">
        <title>A draft genome for the cacao thread blight pathogen Marasmius crinis-equi.</title>
        <authorList>
            <person name="Cohen S.P."/>
            <person name="Baruah I.K."/>
            <person name="Amoako-Attah I."/>
            <person name="Bukari Y."/>
            <person name="Meinhardt L.W."/>
            <person name="Bailey B.A."/>
        </authorList>
    </citation>
    <scope>NUCLEOTIDE SEQUENCE [LARGE SCALE GENOMIC DNA]</scope>
    <source>
        <strain evidence="3 4">GH-76</strain>
    </source>
</reference>
<dbReference type="InterPro" id="IPR006073">
    <property type="entry name" value="GTP-bd"/>
</dbReference>
<dbReference type="PANTHER" id="PTHR32046">
    <property type="entry name" value="G DOMAIN-CONTAINING PROTEIN"/>
    <property type="match status" value="1"/>
</dbReference>
<gene>
    <name evidence="3" type="ORF">V5O48_010361</name>
</gene>
<sequence>MAAEVTLPAGSEPAAGPQAQSYISGRASSGKCRIRAISYTATIEDHRGWAFSFPCVSCVLVRSLRPETADPASNWFSAIHEHRKHPRVSPLNSSRALKGLGQSSNICSGDQRWNKKTMNLVLIGETGSGKTAMLDLLANFCENPGSSTSLHQYRRKHATSNEKGGTRRPKKYQFVCPGPGRRTVNILDTPGLAGVHDSSPKGKAQKDAITKAITGAIKELSVIDAIIVVVNGTITRLGAPTLSILTMITDDLFASHHPNTDNICFIFTMTADETFLNFDITALPGRFASARYWCIDNPFVLQTKKPKRQGGRQQGPQGVSSRTLTSSRRAESTRSSSGAHSSGGQQQRTRSRSGDPARTSDQSTTTSDTLTKVFEYLDTVQPAEAAGVNAGDRPKKHKAFCCVVM</sequence>
<accession>A0ABR3F8Q4</accession>
<feature type="compositionally biased region" description="Low complexity" evidence="1">
    <location>
        <begin position="359"/>
        <end position="368"/>
    </location>
</feature>
<name>A0ABR3F8Q4_9AGAR</name>
<evidence type="ECO:0000313" key="3">
    <source>
        <dbReference type="EMBL" id="KAL0571597.1"/>
    </source>
</evidence>
<evidence type="ECO:0000313" key="4">
    <source>
        <dbReference type="Proteomes" id="UP001465976"/>
    </source>
</evidence>
<dbReference type="Gene3D" id="3.40.50.300">
    <property type="entry name" value="P-loop containing nucleotide triphosphate hydrolases"/>
    <property type="match status" value="1"/>
</dbReference>
<dbReference type="InterPro" id="IPR027417">
    <property type="entry name" value="P-loop_NTPase"/>
</dbReference>
<feature type="region of interest" description="Disordered" evidence="1">
    <location>
        <begin position="148"/>
        <end position="172"/>
    </location>
</feature>
<dbReference type="Proteomes" id="UP001465976">
    <property type="component" value="Unassembled WGS sequence"/>
</dbReference>
<comment type="caution">
    <text evidence="3">The sequence shown here is derived from an EMBL/GenBank/DDBJ whole genome shotgun (WGS) entry which is preliminary data.</text>
</comment>
<proteinExistence type="predicted"/>
<evidence type="ECO:0000259" key="2">
    <source>
        <dbReference type="Pfam" id="PF01926"/>
    </source>
</evidence>
<dbReference type="SUPFAM" id="SSF52540">
    <property type="entry name" value="P-loop containing nucleoside triphosphate hydrolases"/>
    <property type="match status" value="1"/>
</dbReference>
<feature type="region of interest" description="Disordered" evidence="1">
    <location>
        <begin position="304"/>
        <end position="368"/>
    </location>
</feature>
<keyword evidence="4" id="KW-1185">Reference proteome</keyword>